<dbReference type="AlphaFoldDB" id="A0A6N8DIB3"/>
<dbReference type="OrthoDB" id="8269435at2"/>
<dbReference type="Proteomes" id="UP000439113">
    <property type="component" value="Unassembled WGS sequence"/>
</dbReference>
<proteinExistence type="predicted"/>
<accession>A0A6N8DIB3</accession>
<dbReference type="EMBL" id="WNKS01000002">
    <property type="protein sequence ID" value="MTV30210.1"/>
    <property type="molecule type" value="Genomic_DNA"/>
</dbReference>
<evidence type="ECO:0000313" key="2">
    <source>
        <dbReference type="Proteomes" id="UP000439113"/>
    </source>
</evidence>
<comment type="caution">
    <text evidence="1">The sequence shown here is derived from an EMBL/GenBank/DDBJ whole genome shotgun (WGS) entry which is preliminary data.</text>
</comment>
<gene>
    <name evidence="1" type="ORF">GJ654_04300</name>
</gene>
<reference evidence="1 2" key="1">
    <citation type="submission" date="2019-11" db="EMBL/GenBank/DDBJ databases">
        <title>Whole-genome sequence of a Rhodoblastus acidophilus DSM 142.</title>
        <authorList>
            <person name="Kyndt J.A."/>
            <person name="Meyer T.E."/>
        </authorList>
    </citation>
    <scope>NUCLEOTIDE SEQUENCE [LARGE SCALE GENOMIC DNA]</scope>
    <source>
        <strain evidence="1 2">DSM 142</strain>
    </source>
</reference>
<evidence type="ECO:0000313" key="1">
    <source>
        <dbReference type="EMBL" id="MTV30210.1"/>
    </source>
</evidence>
<name>A0A6N8DIB3_RHOAC</name>
<dbReference type="RefSeq" id="WP_155444854.1">
    <property type="nucleotide sequence ID" value="NZ_JAOQNR010000002.1"/>
</dbReference>
<organism evidence="1 2">
    <name type="scientific">Rhodoblastus acidophilus</name>
    <name type="common">Rhodopseudomonas acidophila</name>
    <dbReference type="NCBI Taxonomy" id="1074"/>
    <lineage>
        <taxon>Bacteria</taxon>
        <taxon>Pseudomonadati</taxon>
        <taxon>Pseudomonadota</taxon>
        <taxon>Alphaproteobacteria</taxon>
        <taxon>Hyphomicrobiales</taxon>
        <taxon>Rhodoblastaceae</taxon>
        <taxon>Rhodoblastus</taxon>
    </lineage>
</organism>
<sequence length="225" mass="24109">MTTDAPCFSVSDDAELIRLGTEFKNEWKKERVATAAAPEHMPDNEFSLLWKPCLELAEQIFAFRATTMVGIKIKAETLAWCCGGLGSMSEETTYDRLLNSMLRDLLTANDETQADCKLLRLAVDLEAAFSAHKAREADGTADDADFQPIYDAARAIAQEPATSITGLAVKARALACLNDGDLEDEPIVGDFGGGTDARLALDIARGVLALADPAGRAFSTSSISS</sequence>
<protein>
    <submittedName>
        <fullName evidence="1">Uncharacterized protein</fullName>
    </submittedName>
</protein>